<name>A0AAV8Z694_9CUCU</name>
<evidence type="ECO:0000259" key="1">
    <source>
        <dbReference type="Pfam" id="PF13843"/>
    </source>
</evidence>
<dbReference type="Pfam" id="PF13843">
    <property type="entry name" value="DDE_Tnp_1_7"/>
    <property type="match status" value="1"/>
</dbReference>
<comment type="caution">
    <text evidence="2">The sequence shown here is derived from an EMBL/GenBank/DDBJ whole genome shotgun (WGS) entry which is preliminary data.</text>
</comment>
<evidence type="ECO:0000313" key="2">
    <source>
        <dbReference type="EMBL" id="KAJ8958776.1"/>
    </source>
</evidence>
<sequence>MAIISYIKSDLIDILTKQFLKCYKPGESQSIDESMVKFKEGKDFGSTCQKPIKRGYKIWICADQSGFASEFQIYNGKVETTEKI</sequence>
<feature type="domain" description="PiggyBac transposable element-derived protein" evidence="1">
    <location>
        <begin position="10"/>
        <end position="80"/>
    </location>
</feature>
<dbReference type="EMBL" id="JANEYF010001713">
    <property type="protein sequence ID" value="KAJ8958776.1"/>
    <property type="molecule type" value="Genomic_DNA"/>
</dbReference>
<reference evidence="2" key="1">
    <citation type="journal article" date="2023" name="Insect Mol. Biol.">
        <title>Genome sequencing provides insights into the evolution of gene families encoding plant cell wall-degrading enzymes in longhorned beetles.</title>
        <authorList>
            <person name="Shin N.R."/>
            <person name="Okamura Y."/>
            <person name="Kirsch R."/>
            <person name="Pauchet Y."/>
        </authorList>
    </citation>
    <scope>NUCLEOTIDE SEQUENCE</scope>
    <source>
        <strain evidence="2">RBIC_L_NR</strain>
    </source>
</reference>
<dbReference type="AlphaFoldDB" id="A0AAV8Z694"/>
<organism evidence="2 3">
    <name type="scientific">Rhamnusium bicolor</name>
    <dbReference type="NCBI Taxonomy" id="1586634"/>
    <lineage>
        <taxon>Eukaryota</taxon>
        <taxon>Metazoa</taxon>
        <taxon>Ecdysozoa</taxon>
        <taxon>Arthropoda</taxon>
        <taxon>Hexapoda</taxon>
        <taxon>Insecta</taxon>
        <taxon>Pterygota</taxon>
        <taxon>Neoptera</taxon>
        <taxon>Endopterygota</taxon>
        <taxon>Coleoptera</taxon>
        <taxon>Polyphaga</taxon>
        <taxon>Cucujiformia</taxon>
        <taxon>Chrysomeloidea</taxon>
        <taxon>Cerambycidae</taxon>
        <taxon>Lepturinae</taxon>
        <taxon>Rhagiini</taxon>
        <taxon>Rhamnusium</taxon>
    </lineage>
</organism>
<proteinExistence type="predicted"/>
<evidence type="ECO:0000313" key="3">
    <source>
        <dbReference type="Proteomes" id="UP001162156"/>
    </source>
</evidence>
<protein>
    <recommendedName>
        <fullName evidence="1">PiggyBac transposable element-derived protein domain-containing protein</fullName>
    </recommendedName>
</protein>
<gene>
    <name evidence="2" type="ORF">NQ314_006360</name>
</gene>
<keyword evidence="3" id="KW-1185">Reference proteome</keyword>
<accession>A0AAV8Z694</accession>
<dbReference type="InterPro" id="IPR029526">
    <property type="entry name" value="PGBD"/>
</dbReference>
<dbReference type="Proteomes" id="UP001162156">
    <property type="component" value="Unassembled WGS sequence"/>
</dbReference>